<evidence type="ECO:0000313" key="4">
    <source>
        <dbReference type="EMBL" id="KHS53312.1"/>
    </source>
</evidence>
<comment type="caution">
    <text evidence="4">The sequence shown here is derived from an EMBL/GenBank/DDBJ whole genome shotgun (WGS) entry which is preliminary data.</text>
</comment>
<organism evidence="4 5">
    <name type="scientific">Brevibacterium linens</name>
    <dbReference type="NCBI Taxonomy" id="1703"/>
    <lineage>
        <taxon>Bacteria</taxon>
        <taxon>Bacillati</taxon>
        <taxon>Actinomycetota</taxon>
        <taxon>Actinomycetes</taxon>
        <taxon>Micrococcales</taxon>
        <taxon>Brevibacteriaceae</taxon>
        <taxon>Brevibacterium</taxon>
    </lineage>
</organism>
<dbReference type="EMBL" id="JTJZ01000016">
    <property type="protein sequence ID" value="KHS53312.1"/>
    <property type="molecule type" value="Genomic_DNA"/>
</dbReference>
<dbReference type="PANTHER" id="PTHR46268:SF6">
    <property type="entry name" value="UNIVERSAL STRESS PROTEIN UP12"/>
    <property type="match status" value="1"/>
</dbReference>
<feature type="compositionally biased region" description="Basic and acidic residues" evidence="2">
    <location>
        <begin position="157"/>
        <end position="175"/>
    </location>
</feature>
<feature type="domain" description="UspA" evidence="3">
    <location>
        <begin position="1"/>
        <end position="140"/>
    </location>
</feature>
<dbReference type="PRINTS" id="PR01438">
    <property type="entry name" value="UNVRSLSTRESS"/>
</dbReference>
<feature type="domain" description="UspA" evidence="3">
    <location>
        <begin position="181"/>
        <end position="315"/>
    </location>
</feature>
<dbReference type="SUPFAM" id="SSF52402">
    <property type="entry name" value="Adenine nucleotide alpha hydrolases-like"/>
    <property type="match status" value="2"/>
</dbReference>
<dbReference type="InterPro" id="IPR014729">
    <property type="entry name" value="Rossmann-like_a/b/a_fold"/>
</dbReference>
<dbReference type="AlphaFoldDB" id="A0A0B9A3E8"/>
<dbReference type="CDD" id="cd00293">
    <property type="entry name" value="USP-like"/>
    <property type="match status" value="1"/>
</dbReference>
<dbReference type="RefSeq" id="WP_039208084.1">
    <property type="nucleotide sequence ID" value="NZ_JBCLTJ010000017.1"/>
</dbReference>
<evidence type="ECO:0000256" key="1">
    <source>
        <dbReference type="ARBA" id="ARBA00008791"/>
    </source>
</evidence>
<dbReference type="Proteomes" id="UP000031488">
    <property type="component" value="Unassembled WGS sequence"/>
</dbReference>
<evidence type="ECO:0000259" key="3">
    <source>
        <dbReference type="Pfam" id="PF00582"/>
    </source>
</evidence>
<reference evidence="4 5" key="1">
    <citation type="submission" date="2014-11" db="EMBL/GenBank/DDBJ databases">
        <title>Draft Genome Sequence of Brevibacterium linens AE038-8.</title>
        <authorList>
            <person name="Maizel D."/>
            <person name="Utturkar S.M."/>
            <person name="Brown S.D."/>
            <person name="Ferrero M."/>
            <person name="Rosen B.P."/>
        </authorList>
    </citation>
    <scope>NUCLEOTIDE SEQUENCE [LARGE SCALE GENOMIC DNA]</scope>
    <source>
        <strain evidence="4 5">AE038-8</strain>
    </source>
</reference>
<proteinExistence type="inferred from homology"/>
<comment type="similarity">
    <text evidence="1">Belongs to the universal stress protein A family.</text>
</comment>
<gene>
    <name evidence="4" type="ORF">AE0388_1255</name>
</gene>
<dbReference type="InterPro" id="IPR006016">
    <property type="entry name" value="UspA"/>
</dbReference>
<evidence type="ECO:0000256" key="2">
    <source>
        <dbReference type="SAM" id="MobiDB-lite"/>
    </source>
</evidence>
<dbReference type="OrthoDB" id="267918at2"/>
<feature type="region of interest" description="Disordered" evidence="2">
    <location>
        <begin position="149"/>
        <end position="175"/>
    </location>
</feature>
<keyword evidence="5" id="KW-1185">Reference proteome</keyword>
<protein>
    <submittedName>
        <fullName evidence="4">UspA domain-containing protein</fullName>
    </submittedName>
</protein>
<accession>A0A0B9A3E8</accession>
<dbReference type="Gene3D" id="3.40.50.620">
    <property type="entry name" value="HUPs"/>
    <property type="match status" value="2"/>
</dbReference>
<sequence>MSHTIIVGIDGSDNAECALQWAITHAQKTSAEIRIVSAYTVPGVNMSQADIVYPADFDDAVKKTVEDIAEAAAATVTKAGVPVSTTIVPGDASGVMVEHSKNAALAVVGARGRGGFAGRLLGSVALAMPAHSQCPTVVVPSTWPTRVMPTTPLPIDDPVRTTDDPSAEADGRSRPDFSGEVVAAVDPFETDTPVLRAAAAQAAIYGVPLRLVGVTATHILSPEWMPSEEHLIRMYDEAAKAFTAAADSLKGDFPDLEVRFSIFDAPATEVLVSATYTADLMVIGSRGRGGFVSTILGSTSQGVLSHAVCPVRVVRVNRRQPGRRR</sequence>
<dbReference type="InterPro" id="IPR006015">
    <property type="entry name" value="Universal_stress_UspA"/>
</dbReference>
<dbReference type="Pfam" id="PF00582">
    <property type="entry name" value="Usp"/>
    <property type="match status" value="2"/>
</dbReference>
<evidence type="ECO:0000313" key="5">
    <source>
        <dbReference type="Proteomes" id="UP000031488"/>
    </source>
</evidence>
<dbReference type="PATRIC" id="fig|1703.6.peg.1143"/>
<name>A0A0B9A3E8_BRELN</name>
<dbReference type="PANTHER" id="PTHR46268">
    <property type="entry name" value="STRESS RESPONSE PROTEIN NHAX"/>
    <property type="match status" value="1"/>
</dbReference>